<sequence>MPIALENEALSFSKFQFQSKKGRAFVIRSLNKKWKDYKAELKAKHFDRTKPKEEIGKNVPPGVAKQQWLSLVDFLYSDVAKVDAKDKLANCSGTSKSSREDVITMENKIYIEVIRKEYDSRNPESSGTCYTLVLSNPFIDT</sequence>
<organism evidence="1">
    <name type="scientific">Ananas comosus var. bracteatus</name>
    <name type="common">red pineapple</name>
    <dbReference type="NCBI Taxonomy" id="296719"/>
    <lineage>
        <taxon>Eukaryota</taxon>
        <taxon>Viridiplantae</taxon>
        <taxon>Streptophyta</taxon>
        <taxon>Embryophyta</taxon>
        <taxon>Tracheophyta</taxon>
        <taxon>Spermatophyta</taxon>
        <taxon>Magnoliopsida</taxon>
        <taxon>Liliopsida</taxon>
        <taxon>Poales</taxon>
        <taxon>Bromeliaceae</taxon>
        <taxon>Bromelioideae</taxon>
        <taxon>Ananas</taxon>
    </lineage>
</organism>
<protein>
    <submittedName>
        <fullName evidence="1">Uncharacterized protein</fullName>
    </submittedName>
</protein>
<reference evidence="1" key="1">
    <citation type="submission" date="2020-07" db="EMBL/GenBank/DDBJ databases">
        <authorList>
            <person name="Lin J."/>
        </authorList>
    </citation>
    <scope>NUCLEOTIDE SEQUENCE</scope>
</reference>
<accession>A0A6V7P1Y4</accession>
<evidence type="ECO:0000313" key="1">
    <source>
        <dbReference type="EMBL" id="CAD1824748.1"/>
    </source>
</evidence>
<dbReference type="AlphaFoldDB" id="A0A6V7P1Y4"/>
<dbReference type="EMBL" id="LR862144">
    <property type="protein sequence ID" value="CAD1824748.1"/>
    <property type="molecule type" value="Genomic_DNA"/>
</dbReference>
<proteinExistence type="predicted"/>
<name>A0A6V7P1Y4_ANACO</name>
<dbReference type="PANTHER" id="PTHR33144:SF25">
    <property type="entry name" value="DUF4216 DOMAIN-CONTAINING PROTEIN"/>
    <property type="match status" value="1"/>
</dbReference>
<dbReference type="PANTHER" id="PTHR33144">
    <property type="entry name" value="OS10G0409366 PROTEIN-RELATED"/>
    <property type="match status" value="1"/>
</dbReference>
<gene>
    <name evidence="1" type="ORF">CB5_LOCUS7959</name>
</gene>